<accession>A0A443SRG6</accession>
<dbReference type="GO" id="GO:0006887">
    <property type="term" value="P:exocytosis"/>
    <property type="evidence" value="ECO:0007669"/>
    <property type="project" value="UniProtKB-KW"/>
</dbReference>
<dbReference type="Pfam" id="PF00023">
    <property type="entry name" value="Ank"/>
    <property type="match status" value="1"/>
</dbReference>
<dbReference type="PANTHER" id="PTHR24173:SF40">
    <property type="entry name" value="AGAP006757-PA"/>
    <property type="match status" value="1"/>
</dbReference>
<keyword evidence="5" id="KW-0638">Presynaptic neurotoxin</keyword>
<evidence type="ECO:0000313" key="10">
    <source>
        <dbReference type="Proteomes" id="UP000288716"/>
    </source>
</evidence>
<dbReference type="VEuPathDB" id="VectorBase:LDEU001926"/>
<dbReference type="GO" id="GO:0044218">
    <property type="term" value="C:other organism cell membrane"/>
    <property type="evidence" value="ECO:0007669"/>
    <property type="project" value="UniProtKB-KW"/>
</dbReference>
<keyword evidence="7" id="KW-0472">Membrane</keyword>
<sequence>MITSRLSSLVVAADEYSFVKKNADEYTELIRSENVRDEKAPFALLKRKCRKSSRKRYEMQVNYSEFYDLCRKREEYKLRNYVKHNKSVVDVNVNFKDANGMTGFSYLCHIGDLTLLRIASNLKEIDVNIEDNEGNTPLILASQAGHSSVVAFLIDHFKNALDIDKRNYFGVTALIKASLLGRVKCVKTLLAAGANPILRDPNKGYTALEWAKYCGRAECAHAINFAMKHCEDPFYRNFKKYAKSIEEAQQWLKEALTRNQTMPTTRSKPPFNTVLSAITSSTALCAAFTVLPAISKNDEKRIKESQNEKCIPQIEVTKLEFTDCEQQSS</sequence>
<dbReference type="SUPFAM" id="SSF48403">
    <property type="entry name" value="Ankyrin repeat"/>
    <property type="match status" value="1"/>
</dbReference>
<dbReference type="OrthoDB" id="8300347at2759"/>
<keyword evidence="4" id="KW-0677">Repeat</keyword>
<dbReference type="InterPro" id="IPR002110">
    <property type="entry name" value="Ankyrin_rpt"/>
</dbReference>
<dbReference type="EMBL" id="NCKV01000637">
    <property type="protein sequence ID" value="RWS30114.1"/>
    <property type="molecule type" value="Genomic_DNA"/>
</dbReference>
<evidence type="ECO:0000256" key="5">
    <source>
        <dbReference type="ARBA" id="ARBA00023028"/>
    </source>
</evidence>
<feature type="repeat" description="ANK" evidence="8">
    <location>
        <begin position="169"/>
        <end position="201"/>
    </location>
</feature>
<evidence type="ECO:0000256" key="2">
    <source>
        <dbReference type="ARBA" id="ARBA00022483"/>
    </source>
</evidence>
<keyword evidence="6 8" id="KW-0040">ANK repeat</keyword>
<dbReference type="InterPro" id="IPR036770">
    <property type="entry name" value="Ankyrin_rpt-contain_sf"/>
</dbReference>
<comment type="caution">
    <text evidence="9">The sequence shown here is derived from an EMBL/GenBank/DDBJ whole genome shotgun (WGS) entry which is preliminary data.</text>
</comment>
<evidence type="ECO:0000256" key="1">
    <source>
        <dbReference type="ARBA" id="ARBA00004175"/>
    </source>
</evidence>
<keyword evidence="10" id="KW-1185">Reference proteome</keyword>
<evidence type="ECO:0000256" key="7">
    <source>
        <dbReference type="ARBA" id="ARBA00023298"/>
    </source>
</evidence>
<dbReference type="PROSITE" id="PS50297">
    <property type="entry name" value="ANK_REP_REGION"/>
    <property type="match status" value="1"/>
</dbReference>
<dbReference type="PROSITE" id="PS50088">
    <property type="entry name" value="ANK_REPEAT"/>
    <property type="match status" value="2"/>
</dbReference>
<dbReference type="AlphaFoldDB" id="A0A443SRG6"/>
<dbReference type="Proteomes" id="UP000288716">
    <property type="component" value="Unassembled WGS sequence"/>
</dbReference>
<organism evidence="9 10">
    <name type="scientific">Leptotrombidium deliense</name>
    <dbReference type="NCBI Taxonomy" id="299467"/>
    <lineage>
        <taxon>Eukaryota</taxon>
        <taxon>Metazoa</taxon>
        <taxon>Ecdysozoa</taxon>
        <taxon>Arthropoda</taxon>
        <taxon>Chelicerata</taxon>
        <taxon>Arachnida</taxon>
        <taxon>Acari</taxon>
        <taxon>Acariformes</taxon>
        <taxon>Trombidiformes</taxon>
        <taxon>Prostigmata</taxon>
        <taxon>Anystina</taxon>
        <taxon>Parasitengona</taxon>
        <taxon>Trombiculoidea</taxon>
        <taxon>Trombiculidae</taxon>
        <taxon>Leptotrombidium</taxon>
    </lineage>
</organism>
<dbReference type="SMART" id="SM00248">
    <property type="entry name" value="ANK"/>
    <property type="match status" value="4"/>
</dbReference>
<dbReference type="Pfam" id="PF12796">
    <property type="entry name" value="Ank_2"/>
    <property type="match status" value="1"/>
</dbReference>
<dbReference type="Gene3D" id="1.25.40.20">
    <property type="entry name" value="Ankyrin repeat-containing domain"/>
    <property type="match status" value="1"/>
</dbReference>
<dbReference type="STRING" id="299467.A0A443SRG6"/>
<evidence type="ECO:0000256" key="8">
    <source>
        <dbReference type="PROSITE-ProRule" id="PRU00023"/>
    </source>
</evidence>
<dbReference type="GO" id="GO:0044231">
    <property type="term" value="C:host cell presynaptic membrane"/>
    <property type="evidence" value="ECO:0007669"/>
    <property type="project" value="UniProtKB-KW"/>
</dbReference>
<keyword evidence="7" id="KW-1053">Target membrane</keyword>
<evidence type="ECO:0000256" key="4">
    <source>
        <dbReference type="ARBA" id="ARBA00022737"/>
    </source>
</evidence>
<name>A0A443SRG6_9ACAR</name>
<gene>
    <name evidence="9" type="ORF">B4U80_01610</name>
</gene>
<keyword evidence="2" id="KW-0268">Exocytosis</keyword>
<proteinExistence type="predicted"/>
<keyword evidence="5" id="KW-0528">Neurotoxin</keyword>
<reference evidence="9 10" key="1">
    <citation type="journal article" date="2018" name="Gigascience">
        <title>Genomes of trombidid mites reveal novel predicted allergens and laterally-transferred genes associated with secondary metabolism.</title>
        <authorList>
            <person name="Dong X."/>
            <person name="Chaisiri K."/>
            <person name="Xia D."/>
            <person name="Armstrong S.D."/>
            <person name="Fang Y."/>
            <person name="Donnelly M.J."/>
            <person name="Kadowaki T."/>
            <person name="McGarry J.W."/>
            <person name="Darby A.C."/>
            <person name="Makepeace B.L."/>
        </authorList>
    </citation>
    <scope>NUCLEOTIDE SEQUENCE [LARGE SCALE GENOMIC DNA]</scope>
    <source>
        <strain evidence="9">UoL-UT</strain>
    </source>
</reference>
<keyword evidence="5" id="KW-0800">Toxin</keyword>
<feature type="repeat" description="ANK" evidence="8">
    <location>
        <begin position="133"/>
        <end position="165"/>
    </location>
</feature>
<dbReference type="PANTHER" id="PTHR24173">
    <property type="entry name" value="ANKYRIN REPEAT CONTAINING"/>
    <property type="match status" value="1"/>
</dbReference>
<comment type="subcellular location">
    <subcellularLocation>
        <location evidence="1">Target cell membrane</location>
    </subcellularLocation>
</comment>
<evidence type="ECO:0000313" key="9">
    <source>
        <dbReference type="EMBL" id="RWS30114.1"/>
    </source>
</evidence>
<evidence type="ECO:0000256" key="3">
    <source>
        <dbReference type="ARBA" id="ARBA00022537"/>
    </source>
</evidence>
<evidence type="ECO:0000256" key="6">
    <source>
        <dbReference type="ARBA" id="ARBA00023043"/>
    </source>
</evidence>
<protein>
    <submittedName>
        <fullName evidence="9">Uncharacterized protein</fullName>
    </submittedName>
</protein>
<keyword evidence="3" id="KW-1052">Target cell membrane</keyword>